<dbReference type="Gene3D" id="3.10.450.10">
    <property type="match status" value="1"/>
</dbReference>
<keyword evidence="4" id="KW-1185">Reference proteome</keyword>
<organism evidence="3 4">
    <name type="scientific">Pythium insidiosum</name>
    <name type="common">Pythiosis disease agent</name>
    <dbReference type="NCBI Taxonomy" id="114742"/>
    <lineage>
        <taxon>Eukaryota</taxon>
        <taxon>Sar</taxon>
        <taxon>Stramenopiles</taxon>
        <taxon>Oomycota</taxon>
        <taxon>Peronosporomycetes</taxon>
        <taxon>Pythiales</taxon>
        <taxon>Pythiaceae</taxon>
        <taxon>Pythium</taxon>
    </lineage>
</organism>
<evidence type="ECO:0008006" key="5">
    <source>
        <dbReference type="Google" id="ProtNLM"/>
    </source>
</evidence>
<dbReference type="SUPFAM" id="SSF54403">
    <property type="entry name" value="Cystatin/monellin"/>
    <property type="match status" value="1"/>
</dbReference>
<dbReference type="Proteomes" id="UP001209570">
    <property type="component" value="Unassembled WGS sequence"/>
</dbReference>
<feature type="chain" id="PRO_5042100717" description="Cystatin domain-containing protein" evidence="2">
    <location>
        <begin position="21"/>
        <end position="137"/>
    </location>
</feature>
<protein>
    <recommendedName>
        <fullName evidence="5">Cystatin domain-containing protein</fullName>
    </recommendedName>
</protein>
<evidence type="ECO:0000313" key="3">
    <source>
        <dbReference type="EMBL" id="KAJ0408238.1"/>
    </source>
</evidence>
<dbReference type="PROSITE" id="PS00287">
    <property type="entry name" value="CYSTATIN"/>
    <property type="match status" value="1"/>
</dbReference>
<accession>A0AAD5LSP9</accession>
<keyword evidence="2" id="KW-0732">Signal</keyword>
<dbReference type="InterPro" id="IPR018073">
    <property type="entry name" value="Prot_inh_cystat_CS"/>
</dbReference>
<proteinExistence type="predicted"/>
<feature type="region of interest" description="Disordered" evidence="1">
    <location>
        <begin position="20"/>
        <end position="39"/>
    </location>
</feature>
<evidence type="ECO:0000256" key="2">
    <source>
        <dbReference type="SAM" id="SignalP"/>
    </source>
</evidence>
<dbReference type="AlphaFoldDB" id="A0AAD5LSP9"/>
<gene>
    <name evidence="3" type="ORF">P43SY_004396</name>
</gene>
<evidence type="ECO:0000256" key="1">
    <source>
        <dbReference type="SAM" id="MobiDB-lite"/>
    </source>
</evidence>
<dbReference type="InterPro" id="IPR046350">
    <property type="entry name" value="Cystatin_sf"/>
</dbReference>
<sequence length="137" mass="15063">MMKLLSFLAIALAFCAGAAADDSNNSTATPQPLGGFHPAAVGPKNIEDLLRAMSRAENYHEDVKRPICIVQVKRVQVQVVSGVKYLFEAEGCPAAFDDAQLGNCDDEKCPTPSKFELEVYVEPWTDTYKVERIARLE</sequence>
<dbReference type="EMBL" id="JAKCXM010000013">
    <property type="protein sequence ID" value="KAJ0408238.1"/>
    <property type="molecule type" value="Genomic_DNA"/>
</dbReference>
<evidence type="ECO:0000313" key="4">
    <source>
        <dbReference type="Proteomes" id="UP001209570"/>
    </source>
</evidence>
<feature type="signal peptide" evidence="2">
    <location>
        <begin position="1"/>
        <end position="20"/>
    </location>
</feature>
<name>A0AAD5LSP9_PYTIN</name>
<comment type="caution">
    <text evidence="3">The sequence shown here is derived from an EMBL/GenBank/DDBJ whole genome shotgun (WGS) entry which is preliminary data.</text>
</comment>
<reference evidence="3" key="1">
    <citation type="submission" date="2021-12" db="EMBL/GenBank/DDBJ databases">
        <title>Prjna785345.</title>
        <authorList>
            <person name="Rujirawat T."/>
            <person name="Krajaejun T."/>
        </authorList>
    </citation>
    <scope>NUCLEOTIDE SEQUENCE</scope>
    <source>
        <strain evidence="3">Pi057C3</strain>
    </source>
</reference>